<evidence type="ECO:0000256" key="10">
    <source>
        <dbReference type="ARBA" id="ARBA00022723"/>
    </source>
</evidence>
<dbReference type="Proteomes" id="UP000436016">
    <property type="component" value="Unassembled WGS sequence"/>
</dbReference>
<evidence type="ECO:0000256" key="16">
    <source>
        <dbReference type="RuleBase" id="RU003515"/>
    </source>
</evidence>
<evidence type="ECO:0000256" key="8">
    <source>
        <dbReference type="ARBA" id="ARBA00022490"/>
    </source>
</evidence>
<dbReference type="InterPro" id="IPR012337">
    <property type="entry name" value="RNaseH-like_sf"/>
</dbReference>
<dbReference type="CDD" id="cd07182">
    <property type="entry name" value="RNase_HII_bacteria_HII_like"/>
    <property type="match status" value="1"/>
</dbReference>
<protein>
    <recommendedName>
        <fullName evidence="7 14">Ribonuclease HII</fullName>
        <shortName evidence="14">RNase HII</shortName>
        <ecNumber evidence="6 14">3.1.26.4</ecNumber>
    </recommendedName>
</protein>
<comment type="cofactor">
    <cofactor evidence="2">
        <name>Mg(2+)</name>
        <dbReference type="ChEBI" id="CHEBI:18420"/>
    </cofactor>
</comment>
<sequence length="207" mass="22470">MPGPDDRFERDAPDWPVCGIDEAGRGPWAGPVTAGAVILDLDRLPAGLNDSKKLSPARREALFDEIRATAICGIGAASVEEIDRLNILQATYLAMRRAVAALPVTPRFALVDGNRMPPDLPCPGLPVVKGDARSLSIAAASILAKVSRDRAMAELSQQHPQYGWERNAGYGVKAHQEALKIYGVTPHHRRSFKPIHNMLCKDFTVSD</sequence>
<keyword evidence="11 14" id="KW-0255">Endonuclease</keyword>
<feature type="binding site" evidence="14 15">
    <location>
        <position position="112"/>
    </location>
    <ligand>
        <name>a divalent metal cation</name>
        <dbReference type="ChEBI" id="CHEBI:60240"/>
    </ligand>
</feature>
<evidence type="ECO:0000256" key="14">
    <source>
        <dbReference type="HAMAP-Rule" id="MF_00052"/>
    </source>
</evidence>
<comment type="caution">
    <text evidence="18">The sequence shown here is derived from an EMBL/GenBank/DDBJ whole genome shotgun (WGS) entry which is preliminary data.</text>
</comment>
<comment type="similarity">
    <text evidence="5 14 16">Belongs to the RNase HII family.</text>
</comment>
<proteinExistence type="inferred from homology"/>
<dbReference type="HAMAP" id="MF_00052_B">
    <property type="entry name" value="RNase_HII_B"/>
    <property type="match status" value="1"/>
</dbReference>
<dbReference type="AlphaFoldDB" id="A0A6B0TT47"/>
<evidence type="ECO:0000256" key="1">
    <source>
        <dbReference type="ARBA" id="ARBA00000077"/>
    </source>
</evidence>
<evidence type="ECO:0000256" key="12">
    <source>
        <dbReference type="ARBA" id="ARBA00022801"/>
    </source>
</evidence>
<evidence type="ECO:0000256" key="6">
    <source>
        <dbReference type="ARBA" id="ARBA00012180"/>
    </source>
</evidence>
<accession>A0A6B0TT47</accession>
<comment type="catalytic activity">
    <reaction evidence="1 14 15 16">
        <text>Endonucleolytic cleavage to 5'-phosphomonoester.</text>
        <dbReference type="EC" id="3.1.26.4"/>
    </reaction>
</comment>
<dbReference type="InterPro" id="IPR022898">
    <property type="entry name" value="RNase_HII"/>
</dbReference>
<dbReference type="EMBL" id="WUWG01000001">
    <property type="protein sequence ID" value="MXU64848.1"/>
    <property type="molecule type" value="Genomic_DNA"/>
</dbReference>
<comment type="function">
    <text evidence="3 14 16">Endonuclease that specifically degrades the RNA of RNA-DNA hybrids.</text>
</comment>
<organism evidence="18 19">
    <name type="scientific">Oceanomicrobium pacificus</name>
    <dbReference type="NCBI Taxonomy" id="2692916"/>
    <lineage>
        <taxon>Bacteria</taxon>
        <taxon>Pseudomonadati</taxon>
        <taxon>Pseudomonadota</taxon>
        <taxon>Alphaproteobacteria</taxon>
        <taxon>Rhodobacterales</taxon>
        <taxon>Paracoccaceae</taxon>
        <taxon>Oceanomicrobium</taxon>
    </lineage>
</organism>
<dbReference type="NCBIfam" id="NF000595">
    <property type="entry name" value="PRK00015.1-3"/>
    <property type="match status" value="1"/>
</dbReference>
<dbReference type="GO" id="GO:0043137">
    <property type="term" value="P:DNA replication, removal of RNA primer"/>
    <property type="evidence" value="ECO:0007669"/>
    <property type="project" value="TreeGrafter"/>
</dbReference>
<evidence type="ECO:0000256" key="7">
    <source>
        <dbReference type="ARBA" id="ARBA00019179"/>
    </source>
</evidence>
<dbReference type="Pfam" id="PF01351">
    <property type="entry name" value="RNase_HII"/>
    <property type="match status" value="1"/>
</dbReference>
<feature type="binding site" evidence="14 15">
    <location>
        <position position="21"/>
    </location>
    <ligand>
        <name>a divalent metal cation</name>
        <dbReference type="ChEBI" id="CHEBI:60240"/>
    </ligand>
</feature>
<dbReference type="PANTHER" id="PTHR10954">
    <property type="entry name" value="RIBONUCLEASE H2 SUBUNIT A"/>
    <property type="match status" value="1"/>
</dbReference>
<gene>
    <name evidence="14" type="primary">rnhB</name>
    <name evidence="18" type="ORF">GSH16_05280</name>
</gene>
<evidence type="ECO:0000256" key="13">
    <source>
        <dbReference type="ARBA" id="ARBA00023211"/>
    </source>
</evidence>
<dbReference type="InterPro" id="IPR001352">
    <property type="entry name" value="RNase_HII/HIII"/>
</dbReference>
<dbReference type="InterPro" id="IPR024567">
    <property type="entry name" value="RNase_HII/HIII_dom"/>
</dbReference>
<name>A0A6B0TT47_9RHOB</name>
<feature type="binding site" evidence="14 15">
    <location>
        <position position="22"/>
    </location>
    <ligand>
        <name>a divalent metal cation</name>
        <dbReference type="ChEBI" id="CHEBI:60240"/>
    </ligand>
</feature>
<keyword evidence="9 14" id="KW-0540">Nuclease</keyword>
<dbReference type="PROSITE" id="PS51975">
    <property type="entry name" value="RNASE_H_2"/>
    <property type="match status" value="1"/>
</dbReference>
<evidence type="ECO:0000256" key="15">
    <source>
        <dbReference type="PROSITE-ProRule" id="PRU01319"/>
    </source>
</evidence>
<evidence type="ECO:0000259" key="17">
    <source>
        <dbReference type="PROSITE" id="PS51975"/>
    </source>
</evidence>
<keyword evidence="8 14" id="KW-0963">Cytoplasm</keyword>
<dbReference type="GO" id="GO:0004523">
    <property type="term" value="F:RNA-DNA hybrid ribonuclease activity"/>
    <property type="evidence" value="ECO:0007669"/>
    <property type="project" value="UniProtKB-UniRule"/>
</dbReference>
<dbReference type="PANTHER" id="PTHR10954:SF18">
    <property type="entry name" value="RIBONUCLEASE HII"/>
    <property type="match status" value="1"/>
</dbReference>
<dbReference type="GO" id="GO:0030145">
    <property type="term" value="F:manganese ion binding"/>
    <property type="evidence" value="ECO:0007669"/>
    <property type="project" value="UniProtKB-UniRule"/>
</dbReference>
<dbReference type="EC" id="3.1.26.4" evidence="6 14"/>
<dbReference type="SUPFAM" id="SSF53098">
    <property type="entry name" value="Ribonuclease H-like"/>
    <property type="match status" value="1"/>
</dbReference>
<evidence type="ECO:0000256" key="9">
    <source>
        <dbReference type="ARBA" id="ARBA00022722"/>
    </source>
</evidence>
<reference evidence="18 19" key="1">
    <citation type="submission" date="2019-12" db="EMBL/GenBank/DDBJ databases">
        <title>Strain KN286 was isolated from seawater, which was collected from Caroline Seamount in the tropical western Pacific.</title>
        <authorList>
            <person name="Wang Q."/>
        </authorList>
    </citation>
    <scope>NUCLEOTIDE SEQUENCE [LARGE SCALE GENOMIC DNA]</scope>
    <source>
        <strain evidence="18 19">KN286</strain>
    </source>
</reference>
<evidence type="ECO:0000256" key="11">
    <source>
        <dbReference type="ARBA" id="ARBA00022759"/>
    </source>
</evidence>
<dbReference type="GO" id="GO:0006298">
    <property type="term" value="P:mismatch repair"/>
    <property type="evidence" value="ECO:0007669"/>
    <property type="project" value="TreeGrafter"/>
</dbReference>
<dbReference type="Gene3D" id="3.30.420.10">
    <property type="entry name" value="Ribonuclease H-like superfamily/Ribonuclease H"/>
    <property type="match status" value="1"/>
</dbReference>
<evidence type="ECO:0000256" key="5">
    <source>
        <dbReference type="ARBA" id="ARBA00007383"/>
    </source>
</evidence>
<evidence type="ECO:0000313" key="19">
    <source>
        <dbReference type="Proteomes" id="UP000436016"/>
    </source>
</evidence>
<keyword evidence="19" id="KW-1185">Reference proteome</keyword>
<keyword evidence="10 14" id="KW-0479">Metal-binding</keyword>
<evidence type="ECO:0000256" key="4">
    <source>
        <dbReference type="ARBA" id="ARBA00004496"/>
    </source>
</evidence>
<feature type="domain" description="RNase H type-2" evidence="17">
    <location>
        <begin position="15"/>
        <end position="204"/>
    </location>
</feature>
<comment type="cofactor">
    <cofactor evidence="14 15">
        <name>Mn(2+)</name>
        <dbReference type="ChEBI" id="CHEBI:29035"/>
    </cofactor>
    <cofactor evidence="14 15">
        <name>Mg(2+)</name>
        <dbReference type="ChEBI" id="CHEBI:18420"/>
    </cofactor>
    <text evidence="14 15">Manganese or magnesium. Binds 1 divalent metal ion per monomer in the absence of substrate. May bind a second metal ion after substrate binding.</text>
</comment>
<evidence type="ECO:0000256" key="3">
    <source>
        <dbReference type="ARBA" id="ARBA00004065"/>
    </source>
</evidence>
<evidence type="ECO:0000313" key="18">
    <source>
        <dbReference type="EMBL" id="MXU64848.1"/>
    </source>
</evidence>
<keyword evidence="12 14" id="KW-0378">Hydrolase</keyword>
<dbReference type="GO" id="GO:0005737">
    <property type="term" value="C:cytoplasm"/>
    <property type="evidence" value="ECO:0007669"/>
    <property type="project" value="UniProtKB-SubCell"/>
</dbReference>
<evidence type="ECO:0000256" key="2">
    <source>
        <dbReference type="ARBA" id="ARBA00001946"/>
    </source>
</evidence>
<dbReference type="RefSeq" id="WP_160852600.1">
    <property type="nucleotide sequence ID" value="NZ_WUWG01000001.1"/>
</dbReference>
<dbReference type="GO" id="GO:0032299">
    <property type="term" value="C:ribonuclease H2 complex"/>
    <property type="evidence" value="ECO:0007669"/>
    <property type="project" value="TreeGrafter"/>
</dbReference>
<dbReference type="FunFam" id="3.30.420.10:FF:000006">
    <property type="entry name" value="Ribonuclease HII"/>
    <property type="match status" value="1"/>
</dbReference>
<dbReference type="InterPro" id="IPR036397">
    <property type="entry name" value="RNaseH_sf"/>
</dbReference>
<dbReference type="GO" id="GO:0003723">
    <property type="term" value="F:RNA binding"/>
    <property type="evidence" value="ECO:0007669"/>
    <property type="project" value="UniProtKB-UniRule"/>
</dbReference>
<comment type="subcellular location">
    <subcellularLocation>
        <location evidence="4 14">Cytoplasm</location>
    </subcellularLocation>
</comment>
<keyword evidence="13 14" id="KW-0464">Manganese</keyword>